<dbReference type="AlphaFoldDB" id="A0ABD2PA47"/>
<name>A0ABD2PA47_9CUCU</name>
<keyword evidence="1" id="KW-0732">Signal</keyword>
<protein>
    <submittedName>
        <fullName evidence="2">Uncharacterized protein</fullName>
    </submittedName>
</protein>
<feature type="chain" id="PRO_5044797496" evidence="1">
    <location>
        <begin position="21"/>
        <end position="95"/>
    </location>
</feature>
<dbReference type="Proteomes" id="UP001516400">
    <property type="component" value="Unassembled WGS sequence"/>
</dbReference>
<feature type="signal peptide" evidence="1">
    <location>
        <begin position="1"/>
        <end position="20"/>
    </location>
</feature>
<accession>A0ABD2PA47</accession>
<sequence length="95" mass="11152">MFSKVIIFIVLSCQIYSTFSDSAKCQPNESSLCVTDSPYTRWSYEPELRIISSLNPNICPSEYNSRYLSCITSYLKPYPFWKFAHFDERANNLRK</sequence>
<evidence type="ECO:0000313" key="2">
    <source>
        <dbReference type="EMBL" id="KAL3287556.1"/>
    </source>
</evidence>
<dbReference type="EMBL" id="JABFTP020000185">
    <property type="protein sequence ID" value="KAL3287556.1"/>
    <property type="molecule type" value="Genomic_DNA"/>
</dbReference>
<keyword evidence="3" id="KW-1185">Reference proteome</keyword>
<evidence type="ECO:0000313" key="3">
    <source>
        <dbReference type="Proteomes" id="UP001516400"/>
    </source>
</evidence>
<evidence type="ECO:0000256" key="1">
    <source>
        <dbReference type="SAM" id="SignalP"/>
    </source>
</evidence>
<reference evidence="2 3" key="1">
    <citation type="journal article" date="2021" name="BMC Biol.">
        <title>Horizontally acquired antibacterial genes associated with adaptive radiation of ladybird beetles.</title>
        <authorList>
            <person name="Li H.S."/>
            <person name="Tang X.F."/>
            <person name="Huang Y.H."/>
            <person name="Xu Z.Y."/>
            <person name="Chen M.L."/>
            <person name="Du X.Y."/>
            <person name="Qiu B.Y."/>
            <person name="Chen P.T."/>
            <person name="Zhang W."/>
            <person name="Slipinski A."/>
            <person name="Escalona H.E."/>
            <person name="Waterhouse R.M."/>
            <person name="Zwick A."/>
            <person name="Pang H."/>
        </authorList>
    </citation>
    <scope>NUCLEOTIDE SEQUENCE [LARGE SCALE GENOMIC DNA]</scope>
    <source>
        <strain evidence="2">SYSU2018</strain>
    </source>
</reference>
<organism evidence="2 3">
    <name type="scientific">Cryptolaemus montrouzieri</name>
    <dbReference type="NCBI Taxonomy" id="559131"/>
    <lineage>
        <taxon>Eukaryota</taxon>
        <taxon>Metazoa</taxon>
        <taxon>Ecdysozoa</taxon>
        <taxon>Arthropoda</taxon>
        <taxon>Hexapoda</taxon>
        <taxon>Insecta</taxon>
        <taxon>Pterygota</taxon>
        <taxon>Neoptera</taxon>
        <taxon>Endopterygota</taxon>
        <taxon>Coleoptera</taxon>
        <taxon>Polyphaga</taxon>
        <taxon>Cucujiformia</taxon>
        <taxon>Coccinelloidea</taxon>
        <taxon>Coccinellidae</taxon>
        <taxon>Scymninae</taxon>
        <taxon>Scymnini</taxon>
        <taxon>Cryptolaemus</taxon>
    </lineage>
</organism>
<comment type="caution">
    <text evidence="2">The sequence shown here is derived from an EMBL/GenBank/DDBJ whole genome shotgun (WGS) entry which is preliminary data.</text>
</comment>
<proteinExistence type="predicted"/>
<gene>
    <name evidence="2" type="ORF">HHI36_002023</name>
</gene>